<sequence>MHWLYLGVAILFETIGTTALKASDGFTRLGPSILVVLSYVLSFWLLALVLRIIPVGVAYAIWAGLGVCLIAGIGWVVFGQRLDAPALLGLFLIISGIVVINLFSKTVGH</sequence>
<dbReference type="RefSeq" id="WP_071469240.1">
    <property type="nucleotide sequence ID" value="NZ_MEHT01000010.1"/>
</dbReference>
<comment type="caution">
    <text evidence="10">The sequence shown here is derived from an EMBL/GenBank/DDBJ whole genome shotgun (WGS) entry which is preliminary data.</text>
</comment>
<proteinExistence type="inferred from homology"/>
<dbReference type="GO" id="GO:0015220">
    <property type="term" value="F:choline transmembrane transporter activity"/>
    <property type="evidence" value="ECO:0007669"/>
    <property type="project" value="TreeGrafter"/>
</dbReference>
<evidence type="ECO:0000256" key="1">
    <source>
        <dbReference type="ARBA" id="ARBA00004651"/>
    </source>
</evidence>
<dbReference type="STRING" id="121821.GCA_001870675_00380"/>
<accession>A0A2W7Q5C2</accession>
<comment type="similarity">
    <text evidence="7 8">Belongs to the drug/metabolite transporter (DMT) superfamily. Small multidrug resistance (SMR) (TC 2.A.7.1) family.</text>
</comment>
<keyword evidence="4 8" id="KW-0812">Transmembrane</keyword>
<keyword evidence="5 9" id="KW-1133">Transmembrane helix</keyword>
<feature type="transmembrane region" description="Helical" evidence="9">
    <location>
        <begin position="31"/>
        <end position="50"/>
    </location>
</feature>
<dbReference type="OrthoDB" id="9808638at2"/>
<comment type="subcellular location">
    <subcellularLocation>
        <location evidence="1 8">Cell membrane</location>
        <topology evidence="1 8">Multi-pass membrane protein</topology>
    </subcellularLocation>
</comment>
<dbReference type="Proteomes" id="UP000249364">
    <property type="component" value="Unassembled WGS sequence"/>
</dbReference>
<dbReference type="SUPFAM" id="SSF103481">
    <property type="entry name" value="Multidrug resistance efflux transporter EmrE"/>
    <property type="match status" value="1"/>
</dbReference>
<keyword evidence="2" id="KW-0813">Transport</keyword>
<evidence type="ECO:0000313" key="11">
    <source>
        <dbReference type="Proteomes" id="UP000249364"/>
    </source>
</evidence>
<organism evidence="10 11">
    <name type="scientific">Roseinatronobacter thiooxidans</name>
    <dbReference type="NCBI Taxonomy" id="121821"/>
    <lineage>
        <taxon>Bacteria</taxon>
        <taxon>Pseudomonadati</taxon>
        <taxon>Pseudomonadota</taxon>
        <taxon>Alphaproteobacteria</taxon>
        <taxon>Rhodobacterales</taxon>
        <taxon>Paracoccaceae</taxon>
        <taxon>Roseinatronobacter</taxon>
    </lineage>
</organism>
<evidence type="ECO:0000256" key="7">
    <source>
        <dbReference type="ARBA" id="ARBA00038032"/>
    </source>
</evidence>
<dbReference type="EMBL" id="QKZQ01000015">
    <property type="protein sequence ID" value="PZX39367.1"/>
    <property type="molecule type" value="Genomic_DNA"/>
</dbReference>
<evidence type="ECO:0000256" key="2">
    <source>
        <dbReference type="ARBA" id="ARBA00022448"/>
    </source>
</evidence>
<dbReference type="AlphaFoldDB" id="A0A2W7Q5C2"/>
<dbReference type="GO" id="GO:0005886">
    <property type="term" value="C:plasma membrane"/>
    <property type="evidence" value="ECO:0007669"/>
    <property type="project" value="UniProtKB-SubCell"/>
</dbReference>
<gene>
    <name evidence="10" type="ORF">LY56_02899</name>
</gene>
<dbReference type="Pfam" id="PF00893">
    <property type="entry name" value="Multi_Drug_Res"/>
    <property type="match status" value="1"/>
</dbReference>
<reference evidence="10 11" key="1">
    <citation type="submission" date="2018-06" db="EMBL/GenBank/DDBJ databases">
        <title>Genomic Encyclopedia of Archaeal and Bacterial Type Strains, Phase II (KMG-II): from individual species to whole genera.</title>
        <authorList>
            <person name="Goeker M."/>
        </authorList>
    </citation>
    <scope>NUCLEOTIDE SEQUENCE [LARGE SCALE GENOMIC DNA]</scope>
    <source>
        <strain evidence="10 11">DSM 13087</strain>
    </source>
</reference>
<dbReference type="InterPro" id="IPR045324">
    <property type="entry name" value="Small_multidrug_res"/>
</dbReference>
<evidence type="ECO:0000256" key="5">
    <source>
        <dbReference type="ARBA" id="ARBA00022989"/>
    </source>
</evidence>
<feature type="transmembrane region" description="Helical" evidence="9">
    <location>
        <begin position="57"/>
        <end position="78"/>
    </location>
</feature>
<keyword evidence="6 9" id="KW-0472">Membrane</keyword>
<dbReference type="GO" id="GO:0031460">
    <property type="term" value="P:glycine betaine transport"/>
    <property type="evidence" value="ECO:0007669"/>
    <property type="project" value="TreeGrafter"/>
</dbReference>
<evidence type="ECO:0000256" key="9">
    <source>
        <dbReference type="SAM" id="Phobius"/>
    </source>
</evidence>
<dbReference type="GO" id="GO:0015297">
    <property type="term" value="F:antiporter activity"/>
    <property type="evidence" value="ECO:0007669"/>
    <property type="project" value="TreeGrafter"/>
</dbReference>
<evidence type="ECO:0000256" key="6">
    <source>
        <dbReference type="ARBA" id="ARBA00023136"/>
    </source>
</evidence>
<dbReference type="GO" id="GO:0015199">
    <property type="term" value="F:amino-acid betaine transmembrane transporter activity"/>
    <property type="evidence" value="ECO:0007669"/>
    <property type="project" value="TreeGrafter"/>
</dbReference>
<dbReference type="PANTHER" id="PTHR30561:SF1">
    <property type="entry name" value="MULTIDRUG TRANSPORTER EMRE"/>
    <property type="match status" value="1"/>
</dbReference>
<dbReference type="InterPro" id="IPR000390">
    <property type="entry name" value="Small_drug/metabolite_transptr"/>
</dbReference>
<name>A0A2W7Q5C2_9RHOB</name>
<evidence type="ECO:0000256" key="8">
    <source>
        <dbReference type="RuleBase" id="RU003942"/>
    </source>
</evidence>
<dbReference type="FunFam" id="1.10.3730.20:FF:000001">
    <property type="entry name" value="Quaternary ammonium compound resistance transporter SugE"/>
    <property type="match status" value="1"/>
</dbReference>
<dbReference type="InterPro" id="IPR037185">
    <property type="entry name" value="EmrE-like"/>
</dbReference>
<dbReference type="PANTHER" id="PTHR30561">
    <property type="entry name" value="SMR FAMILY PROTON-DEPENDENT DRUG EFFLUX TRANSPORTER SUGE"/>
    <property type="match status" value="1"/>
</dbReference>
<keyword evidence="11" id="KW-1185">Reference proteome</keyword>
<dbReference type="Gene3D" id="1.10.3730.20">
    <property type="match status" value="1"/>
</dbReference>
<protein>
    <submittedName>
        <fullName evidence="10">Small multidrug resistance pump</fullName>
    </submittedName>
</protein>
<feature type="transmembrane region" description="Helical" evidence="9">
    <location>
        <begin position="84"/>
        <end position="103"/>
    </location>
</feature>
<evidence type="ECO:0000313" key="10">
    <source>
        <dbReference type="EMBL" id="PZX39367.1"/>
    </source>
</evidence>
<dbReference type="GO" id="GO:1990961">
    <property type="term" value="P:xenobiotic detoxification by transmembrane export across the plasma membrane"/>
    <property type="evidence" value="ECO:0007669"/>
    <property type="project" value="UniProtKB-ARBA"/>
</dbReference>
<evidence type="ECO:0000256" key="4">
    <source>
        <dbReference type="ARBA" id="ARBA00022692"/>
    </source>
</evidence>
<evidence type="ECO:0000256" key="3">
    <source>
        <dbReference type="ARBA" id="ARBA00022475"/>
    </source>
</evidence>
<keyword evidence="3" id="KW-1003">Cell membrane</keyword>